<dbReference type="PANTHER" id="PTHR33055:SF15">
    <property type="entry name" value="TRANSPOSASE-RELATED"/>
    <property type="match status" value="1"/>
</dbReference>
<feature type="domain" description="Transposase IS110-like N-terminal" evidence="1">
    <location>
        <begin position="7"/>
        <end position="164"/>
    </location>
</feature>
<dbReference type="InterPro" id="IPR003346">
    <property type="entry name" value="Transposase_20"/>
</dbReference>
<evidence type="ECO:0000313" key="4">
    <source>
        <dbReference type="Proteomes" id="UP000241434"/>
    </source>
</evidence>
<comment type="caution">
    <text evidence="3">The sequence shown here is derived from an EMBL/GenBank/DDBJ whole genome shotgun (WGS) entry which is preliminary data.</text>
</comment>
<sequence length="426" mass="48805">MPNKLVAGIDISKAFSDICILSPENEIIVHTKINNDYEGMKSIDLTFKKLETDYNTQLVVIMEATAHYHQLLANFFRKLDYEIIVINPIQSNAIKNINIRKVKSDKTDAYNIALLYRLKNYSETETHADIIISIKKLCRQHKELTDEIVEHINRLTGFLDTSFPDFRKVFTDLQGKTALTILAEYPTVTAILDPELDKAKIINQIKTISHKSESYAIKKYDKLYQAARNSSEICISNLSTSILIQTTIAVIFSLQEALRAIDDEISRLSIVDEQFQINVKLLQTIPGIGEYTACVLLSEIGNIENFSKPKQLVAFFGLDPGVSQSGSYNRKNNKISKRGSPYVRTILHMLAKANVYSNRNREYPNPVMRDYFEKKIVDKPYKVVMCAVMRKMVQIIFAVLRDQKPFELRTPDDHQKMIRLNNKQVA</sequence>
<dbReference type="Pfam" id="PF01548">
    <property type="entry name" value="DEDD_Tnp_IS110"/>
    <property type="match status" value="1"/>
</dbReference>
<dbReference type="RefSeq" id="WP_106776101.1">
    <property type="nucleotide sequence ID" value="NZ_JYGE01000002.1"/>
</dbReference>
<proteinExistence type="predicted"/>
<evidence type="ECO:0000259" key="1">
    <source>
        <dbReference type="Pfam" id="PF01548"/>
    </source>
</evidence>
<evidence type="ECO:0000313" key="3">
    <source>
        <dbReference type="EMBL" id="PSJ32120.1"/>
    </source>
</evidence>
<feature type="domain" description="Transposase IS116/IS110/IS902 C-terminal" evidence="2">
    <location>
        <begin position="280"/>
        <end position="358"/>
    </location>
</feature>
<dbReference type="Proteomes" id="UP000241434">
    <property type="component" value="Unassembled WGS sequence"/>
</dbReference>
<keyword evidence="4" id="KW-1185">Reference proteome</keyword>
<dbReference type="GO" id="GO:0004803">
    <property type="term" value="F:transposase activity"/>
    <property type="evidence" value="ECO:0007669"/>
    <property type="project" value="InterPro"/>
</dbReference>
<gene>
    <name evidence="3" type="ORF">UF10_01615</name>
</gene>
<dbReference type="InterPro" id="IPR047650">
    <property type="entry name" value="Transpos_IS110"/>
</dbReference>
<dbReference type="InterPro" id="IPR002525">
    <property type="entry name" value="Transp_IS110-like_N"/>
</dbReference>
<dbReference type="GO" id="GO:0006313">
    <property type="term" value="P:DNA transposition"/>
    <property type="evidence" value="ECO:0007669"/>
    <property type="project" value="InterPro"/>
</dbReference>
<protein>
    <submittedName>
        <fullName evidence="3">Transposase</fullName>
    </submittedName>
</protein>
<accession>A0A2P7Q2E2</accession>
<dbReference type="Pfam" id="PF02371">
    <property type="entry name" value="Transposase_20"/>
    <property type="match status" value="1"/>
</dbReference>
<dbReference type="EMBL" id="JYGE01000002">
    <property type="protein sequence ID" value="PSJ32120.1"/>
    <property type="molecule type" value="Genomic_DNA"/>
</dbReference>
<dbReference type="NCBIfam" id="NF033542">
    <property type="entry name" value="transpos_IS110"/>
    <property type="match status" value="1"/>
</dbReference>
<organism evidence="3 4">
    <name type="scientific">Peptostreptococcus russellii</name>
    <dbReference type="NCBI Taxonomy" id="215200"/>
    <lineage>
        <taxon>Bacteria</taxon>
        <taxon>Bacillati</taxon>
        <taxon>Bacillota</taxon>
        <taxon>Clostridia</taxon>
        <taxon>Peptostreptococcales</taxon>
        <taxon>Peptostreptococcaceae</taxon>
        <taxon>Peptostreptococcus</taxon>
    </lineage>
</organism>
<name>A0A2P7Q2E2_9FIRM</name>
<dbReference type="PANTHER" id="PTHR33055">
    <property type="entry name" value="TRANSPOSASE FOR INSERTION SEQUENCE ELEMENT IS1111A"/>
    <property type="match status" value="1"/>
</dbReference>
<reference evidence="3" key="1">
    <citation type="thesis" date="2015" institute="Rutgers" country="The State University of New Jersey, 14 College Farm Rd., New Brunswick, NJ, USA">
        <title>Ammonia toxicity in bacteria and its implications for treatment of and resource recovery from highly nitrogenous organic wastes.</title>
        <authorList>
            <person name="Luther A.K."/>
        </authorList>
    </citation>
    <scope>NUCLEOTIDE SEQUENCE</scope>
    <source>
        <strain evidence="3">RT-10B</strain>
    </source>
</reference>
<dbReference type="OrthoDB" id="9811278at2"/>
<dbReference type="GO" id="GO:0003677">
    <property type="term" value="F:DNA binding"/>
    <property type="evidence" value="ECO:0007669"/>
    <property type="project" value="InterPro"/>
</dbReference>
<dbReference type="AlphaFoldDB" id="A0A2P7Q2E2"/>
<evidence type="ECO:0000259" key="2">
    <source>
        <dbReference type="Pfam" id="PF02371"/>
    </source>
</evidence>